<comment type="caution">
    <text evidence="3">The sequence shown here is derived from an EMBL/GenBank/DDBJ whole genome shotgun (WGS) entry which is preliminary data.</text>
</comment>
<name>A0A3N6NVR7_9CYAN</name>
<keyword evidence="4" id="KW-1185">Reference proteome</keyword>
<sequence length="102" mass="11023">MGKQFSLSFDVKDDNTIETESIKVKLESPKKKPPTAPPGQDFVRILLFIFLGVWLIVTFLVPGGKKSINQQPSTPASPASTASPSNSQNNPTTTSSSNYDPL</sequence>
<accession>A0A3N6NVR7</accession>
<organism evidence="3 4">
    <name type="scientific">Okeania hirsuta</name>
    <dbReference type="NCBI Taxonomy" id="1458930"/>
    <lineage>
        <taxon>Bacteria</taxon>
        <taxon>Bacillati</taxon>
        <taxon>Cyanobacteriota</taxon>
        <taxon>Cyanophyceae</taxon>
        <taxon>Oscillatoriophycideae</taxon>
        <taxon>Oscillatoriales</taxon>
        <taxon>Microcoleaceae</taxon>
        <taxon>Okeania</taxon>
    </lineage>
</organism>
<dbReference type="RefSeq" id="WP_124146569.1">
    <property type="nucleotide sequence ID" value="NZ_CAWOKI010000173.1"/>
</dbReference>
<reference evidence="3 4" key="1">
    <citation type="journal article" date="2018" name="ACS Chem. Biol.">
        <title>Ketoreductase domain dysfunction expands chemodiversity: malyngamide biosynthesis in the cyanobacterium Okeania hirsuta.</title>
        <authorList>
            <person name="Moss N.A."/>
            <person name="Leao T."/>
            <person name="Rankin M."/>
            <person name="McCullough T.M."/>
            <person name="Qu P."/>
            <person name="Korobeynikov A."/>
            <person name="Smith J.L."/>
            <person name="Gerwick L."/>
            <person name="Gerwick W.H."/>
        </authorList>
    </citation>
    <scope>NUCLEOTIDE SEQUENCE [LARGE SCALE GENOMIC DNA]</scope>
    <source>
        <strain evidence="3 4">PAB10Feb10-1</strain>
    </source>
</reference>
<evidence type="ECO:0000256" key="1">
    <source>
        <dbReference type="SAM" id="MobiDB-lite"/>
    </source>
</evidence>
<feature type="transmembrane region" description="Helical" evidence="2">
    <location>
        <begin position="42"/>
        <end position="61"/>
    </location>
</feature>
<feature type="compositionally biased region" description="Low complexity" evidence="1">
    <location>
        <begin position="69"/>
        <end position="102"/>
    </location>
</feature>
<dbReference type="EMBL" id="RCBY01000200">
    <property type="protein sequence ID" value="RQH28892.1"/>
    <property type="molecule type" value="Genomic_DNA"/>
</dbReference>
<gene>
    <name evidence="3" type="ORF">D5R40_25135</name>
</gene>
<proteinExistence type="predicted"/>
<evidence type="ECO:0000313" key="3">
    <source>
        <dbReference type="EMBL" id="RQH28892.1"/>
    </source>
</evidence>
<protein>
    <submittedName>
        <fullName evidence="3">Uncharacterized protein</fullName>
    </submittedName>
</protein>
<keyword evidence="2" id="KW-1133">Transmembrane helix</keyword>
<dbReference type="Proteomes" id="UP000269154">
    <property type="component" value="Unassembled WGS sequence"/>
</dbReference>
<keyword evidence="2" id="KW-0812">Transmembrane</keyword>
<feature type="region of interest" description="Disordered" evidence="1">
    <location>
        <begin position="67"/>
        <end position="102"/>
    </location>
</feature>
<evidence type="ECO:0000256" key="2">
    <source>
        <dbReference type="SAM" id="Phobius"/>
    </source>
</evidence>
<keyword evidence="2" id="KW-0472">Membrane</keyword>
<dbReference type="AlphaFoldDB" id="A0A3N6NVR7"/>
<evidence type="ECO:0000313" key="4">
    <source>
        <dbReference type="Proteomes" id="UP000269154"/>
    </source>
</evidence>